<organism evidence="2">
    <name type="scientific">marine sediment metagenome</name>
    <dbReference type="NCBI Taxonomy" id="412755"/>
    <lineage>
        <taxon>unclassified sequences</taxon>
        <taxon>metagenomes</taxon>
        <taxon>ecological metagenomes</taxon>
    </lineage>
</organism>
<keyword evidence="1" id="KW-1133">Transmembrane helix</keyword>
<sequence>MLNKKKSASYFVIFLIIIISFMFYPISSSILAQFAGKQDRLIESLDPKTNANEITVNTPENKTYAAPMSGYYPSTYGFESDNDGSDPAGWDVFEGAGYVNVKNEMFNHKKVIEMYDNTNANHDELHNSFTPQTYGTVEFWVLSDTAIRTFSTILLDDTATSVWGNGIGWLQVWGGTFRYEDSTGLHDTTKILSDNTWYHVEIAFECTTGSYRGLSQDTWRIVIDGEQFGDFTFSDNVDNVSQVYFATRGADNNYRYYVDAVGYSWDPAYSIDDNAQEGLMLSFETGFTPDWLGFSLDGLTNQTITGNTTLPFPSEGIHNIQVFGNDSLDAKFESVIRYFSVYEINILTPKNETYNTPMSGYYPSTYGFESDNDGSDPAGWDVFEGAGYVNVKNEMFNHKKVIEMYDNTNANHDELHNSFTPQTYGTVEFWVLSDTAIRTFSTILLDDTATSVWGNGIGWLQVWGGTFRYEDSTGLHDTTKILSDNTWYHVEIAFECTTGSYRGLSQDTWRIVIDGEQFGDFTFSDNVDNVSQVYFATRGADNNYRYYVDAVGYSWDPAYSIDDNAQEGLMLSFETGFTPDWLGFSLDGLTNQTITGNTTLPFPSEGIHNIQVFGNDSLGNQYKSGLRYFETNTQPLIEINSPNASAYFGAFAPNYDISIIDSNLDSMWYTLDGGSTNVTFSNVIGAIDQIEWDKLGNGTVSIRFYANDSWGLLGYTEVTIRKDLEIPLITLNSPSSSDIFGVNAPGFNITVNELNLDTMWYTLDGGSTNITFSNVIGAIDQIEWDKLGNGTVTIRFFANDSWGLLGYTEVTLKKDIDIPIIIVNLPSSDKIYGANAPGFNISINEPNLDKIWYTLDGGSTNITFSNVIGTIDQTEWEKIGSGTINIRFYATDTSGLLGYTEKTVEKDIENPIITITSPTFNDELIHPPAYSISIDESNLESIWYTIDNGLTNTTITDTIGIIDEALWNAAQGGAVTISFYTRDVAGNIGYASVIIVKLTPSGGPAIPGFDILIILSIFSAASVFYIKRRFKN</sequence>
<reference evidence="2" key="1">
    <citation type="journal article" date="2015" name="Nature">
        <title>Complex archaea that bridge the gap between prokaryotes and eukaryotes.</title>
        <authorList>
            <person name="Spang A."/>
            <person name="Saw J.H."/>
            <person name="Jorgensen S.L."/>
            <person name="Zaremba-Niedzwiedzka K."/>
            <person name="Martijn J."/>
            <person name="Lind A.E."/>
            <person name="van Eijk R."/>
            <person name="Schleper C."/>
            <person name="Guy L."/>
            <person name="Ettema T.J."/>
        </authorList>
    </citation>
    <scope>NUCLEOTIDE SEQUENCE</scope>
</reference>
<gene>
    <name evidence="2" type="ORF">LCGC14_0774850</name>
</gene>
<feature type="transmembrane region" description="Helical" evidence="1">
    <location>
        <begin position="1005"/>
        <end position="1026"/>
    </location>
</feature>
<evidence type="ECO:0000313" key="2">
    <source>
        <dbReference type="EMBL" id="KKN36306.1"/>
    </source>
</evidence>
<dbReference type="EMBL" id="LAZR01001974">
    <property type="protein sequence ID" value="KKN36306.1"/>
    <property type="molecule type" value="Genomic_DNA"/>
</dbReference>
<keyword evidence="1" id="KW-0472">Membrane</keyword>
<dbReference type="AlphaFoldDB" id="A0A0F9SH85"/>
<keyword evidence="1" id="KW-0812">Transmembrane</keyword>
<protein>
    <submittedName>
        <fullName evidence="2">Uncharacterized protein</fullName>
    </submittedName>
</protein>
<proteinExistence type="predicted"/>
<accession>A0A0F9SH85</accession>
<comment type="caution">
    <text evidence="2">The sequence shown here is derived from an EMBL/GenBank/DDBJ whole genome shotgun (WGS) entry which is preliminary data.</text>
</comment>
<feature type="transmembrane region" description="Helical" evidence="1">
    <location>
        <begin position="7"/>
        <end position="26"/>
    </location>
</feature>
<name>A0A0F9SH85_9ZZZZ</name>
<evidence type="ECO:0000256" key="1">
    <source>
        <dbReference type="SAM" id="Phobius"/>
    </source>
</evidence>
<dbReference type="InterPro" id="IPR013320">
    <property type="entry name" value="ConA-like_dom_sf"/>
</dbReference>
<dbReference type="SUPFAM" id="SSF49899">
    <property type="entry name" value="Concanavalin A-like lectins/glucanases"/>
    <property type="match status" value="2"/>
</dbReference>
<dbReference type="NCBIfam" id="NF033507">
    <property type="entry name" value="Loki-CTERM"/>
    <property type="match status" value="1"/>
</dbReference>